<evidence type="ECO:0000256" key="5">
    <source>
        <dbReference type="ARBA" id="ARBA00023136"/>
    </source>
</evidence>
<feature type="transmembrane region" description="Helical" evidence="6">
    <location>
        <begin position="216"/>
        <end position="239"/>
    </location>
</feature>
<dbReference type="STRING" id="295108.HT99x_00666"/>
<feature type="transmembrane region" description="Helical" evidence="6">
    <location>
        <begin position="47"/>
        <end position="69"/>
    </location>
</feature>
<keyword evidence="9" id="KW-1185">Reference proteome</keyword>
<feature type="transmembrane region" description="Helical" evidence="6">
    <location>
        <begin position="7"/>
        <end position="35"/>
    </location>
</feature>
<dbReference type="PANTHER" id="PTHR43483:SF3">
    <property type="entry name" value="MEMBRANE TRANSPORTER PROTEIN HI_0806-RELATED"/>
    <property type="match status" value="1"/>
</dbReference>
<evidence type="ECO:0000313" key="7">
    <source>
        <dbReference type="EMBL" id="KRG22247.1"/>
    </source>
</evidence>
<reference evidence="7" key="1">
    <citation type="submission" date="2015-09" db="EMBL/GenBank/DDBJ databases">
        <title>Draft Genome Sequences of Two Novel Amoeba-resistant Intranuclear Bacteria, Candidatus Berkiella cookevillensis and Candidatus Berkiella aquae.</title>
        <authorList>
            <person name="Mehari Y.T."/>
            <person name="Arivett B.A."/>
            <person name="Farone A.L."/>
            <person name="Gunderson J.H."/>
            <person name="Farone M.B."/>
        </authorList>
    </citation>
    <scope>NUCLEOTIDE SEQUENCE [LARGE SCALE GENOMIC DNA]</scope>
    <source>
        <strain evidence="7">HT99</strain>
    </source>
</reference>
<evidence type="ECO:0000256" key="1">
    <source>
        <dbReference type="ARBA" id="ARBA00004141"/>
    </source>
</evidence>
<comment type="similarity">
    <text evidence="2 6">Belongs to the 4-toluene sulfonate uptake permease (TSUP) (TC 2.A.102) family.</text>
</comment>
<evidence type="ECO:0000256" key="6">
    <source>
        <dbReference type="RuleBase" id="RU363041"/>
    </source>
</evidence>
<organism evidence="7">
    <name type="scientific">Candidatus Berkiella aquae</name>
    <dbReference type="NCBI Taxonomy" id="295108"/>
    <lineage>
        <taxon>Bacteria</taxon>
        <taxon>Pseudomonadati</taxon>
        <taxon>Pseudomonadota</taxon>
        <taxon>Gammaproteobacteria</taxon>
        <taxon>Candidatus Berkiellales</taxon>
        <taxon>Candidatus Berkiellaceae</taxon>
        <taxon>Candidatus Berkiella</taxon>
    </lineage>
</organism>
<gene>
    <name evidence="7" type="ORF">HT99x_00666</name>
    <name evidence="8" type="ORF">HT99x_014015</name>
</gene>
<keyword evidence="4 6" id="KW-1133">Transmembrane helix</keyword>
<evidence type="ECO:0000256" key="3">
    <source>
        <dbReference type="ARBA" id="ARBA00022692"/>
    </source>
</evidence>
<feature type="transmembrane region" description="Helical" evidence="6">
    <location>
        <begin position="138"/>
        <end position="171"/>
    </location>
</feature>
<sequence>MSLLFLGYILTGLCAGLLSGLLGLGGGIVIVPALIALFSMQSFPHEHLMHIATGTSLATILITSFMTTWVQSKRKAVQWSVLKWLIPGTVLGALCGTVIGNYLPGHLLKTTFAFFCLLLGGKMLLGRAQLIAKPERKLPLALAVLFAWLIGTCAGLLGIGGGVLVIPFLLWYGLEMPAVSATSAASTLPTATSGALTAMVVGWHISGLPSGSLGYVYWPAALCIGLASLIAAPMGVLLVHRLPVLLVKRIFGGILLIVAWTMMPSF</sequence>
<dbReference type="EMBL" id="LKAJ01000002">
    <property type="protein sequence ID" value="KRG22247.1"/>
    <property type="molecule type" value="Genomic_DNA"/>
</dbReference>
<reference evidence="8" key="3">
    <citation type="submission" date="2021-06" db="EMBL/GenBank/DDBJ databases">
        <title>Genomic Description and Analysis of Intracellular Bacteria, Candidatus Berkiella cookevillensis and Candidatus Berkiella aquae.</title>
        <authorList>
            <person name="Kidane D.T."/>
            <person name="Mehari Y.T."/>
            <person name="Rice F.C."/>
            <person name="Arivett B.A."/>
            <person name="Farone A.L."/>
            <person name="Berk S.G."/>
            <person name="Farone M.B."/>
        </authorList>
    </citation>
    <scope>NUCLEOTIDE SEQUENCE</scope>
    <source>
        <strain evidence="8">HT99</strain>
    </source>
</reference>
<feature type="transmembrane region" description="Helical" evidence="6">
    <location>
        <begin position="246"/>
        <end position="263"/>
    </location>
</feature>
<protein>
    <recommendedName>
        <fullName evidence="6">Probable membrane transporter protein</fullName>
    </recommendedName>
</protein>
<evidence type="ECO:0000256" key="2">
    <source>
        <dbReference type="ARBA" id="ARBA00009142"/>
    </source>
</evidence>
<evidence type="ECO:0000256" key="4">
    <source>
        <dbReference type="ARBA" id="ARBA00022989"/>
    </source>
</evidence>
<dbReference type="AlphaFoldDB" id="A0A0Q9YZP5"/>
<dbReference type="RefSeq" id="WP_075065306.1">
    <property type="nucleotide sequence ID" value="NZ_LKAJ02000001.1"/>
</dbReference>
<dbReference type="Proteomes" id="UP000051497">
    <property type="component" value="Unassembled WGS sequence"/>
</dbReference>
<dbReference type="GO" id="GO:0005886">
    <property type="term" value="C:plasma membrane"/>
    <property type="evidence" value="ECO:0007669"/>
    <property type="project" value="UniProtKB-SubCell"/>
</dbReference>
<comment type="caution">
    <text evidence="7">The sequence shown here is derived from an EMBL/GenBank/DDBJ whole genome shotgun (WGS) entry which is preliminary data.</text>
</comment>
<keyword evidence="6" id="KW-1003">Cell membrane</keyword>
<name>A0A0Q9YZP5_9GAMM</name>
<evidence type="ECO:0000313" key="8">
    <source>
        <dbReference type="EMBL" id="MCS5712552.1"/>
    </source>
</evidence>
<reference evidence="8" key="2">
    <citation type="journal article" date="2016" name="Genome Announc.">
        <title>Draft Genome Sequences of Two Novel Amoeba-Resistant Intranuclear Bacteria, 'Candidatus Berkiella cookevillensis' and 'Candidatus Berkiella aquae'.</title>
        <authorList>
            <person name="Mehari Y.T."/>
            <person name="Arivett B.A."/>
            <person name="Farone A.L."/>
            <person name="Gunderson J.H."/>
            <person name="Farone M.B."/>
        </authorList>
    </citation>
    <scope>NUCLEOTIDE SEQUENCE</scope>
    <source>
        <strain evidence="8">HT99</strain>
    </source>
</reference>
<accession>A0A0Q9YZP5</accession>
<keyword evidence="3 6" id="KW-0812">Transmembrane</keyword>
<comment type="subcellular location">
    <subcellularLocation>
        <location evidence="6">Cell membrane</location>
        <topology evidence="6">Multi-pass membrane protein</topology>
    </subcellularLocation>
    <subcellularLocation>
        <location evidence="1">Membrane</location>
        <topology evidence="1">Multi-pass membrane protein</topology>
    </subcellularLocation>
</comment>
<feature type="transmembrane region" description="Helical" evidence="6">
    <location>
        <begin position="106"/>
        <end position="126"/>
    </location>
</feature>
<dbReference type="InterPro" id="IPR002781">
    <property type="entry name" value="TM_pro_TauE-like"/>
</dbReference>
<dbReference type="OrthoDB" id="457670at2"/>
<proteinExistence type="inferred from homology"/>
<dbReference type="PANTHER" id="PTHR43483">
    <property type="entry name" value="MEMBRANE TRANSPORTER PROTEIN HI_0806-RELATED"/>
    <property type="match status" value="1"/>
</dbReference>
<dbReference type="EMBL" id="LKAJ02000001">
    <property type="protein sequence ID" value="MCS5712552.1"/>
    <property type="molecule type" value="Genomic_DNA"/>
</dbReference>
<dbReference type="Pfam" id="PF01925">
    <property type="entry name" value="TauE"/>
    <property type="match status" value="1"/>
</dbReference>
<feature type="transmembrane region" description="Helical" evidence="6">
    <location>
        <begin position="81"/>
        <end position="100"/>
    </location>
</feature>
<keyword evidence="5 6" id="KW-0472">Membrane</keyword>
<evidence type="ECO:0000313" key="9">
    <source>
        <dbReference type="Proteomes" id="UP000051497"/>
    </source>
</evidence>